<keyword evidence="1" id="KW-1133">Transmembrane helix</keyword>
<reference evidence="4" key="1">
    <citation type="submission" date="2016-11" db="EMBL/GenBank/DDBJ databases">
        <authorList>
            <person name="Varghese N."/>
            <person name="Submissions S."/>
        </authorList>
    </citation>
    <scope>NUCLEOTIDE SEQUENCE [LARGE SCALE GENOMIC DNA]</scope>
    <source>
        <strain evidence="4">DSM 18569</strain>
    </source>
</reference>
<evidence type="ECO:0000313" key="4">
    <source>
        <dbReference type="Proteomes" id="UP000183947"/>
    </source>
</evidence>
<organism evidence="3 4">
    <name type="scientific">Hymenobacter psychrotolerans DSM 18569</name>
    <dbReference type="NCBI Taxonomy" id="1121959"/>
    <lineage>
        <taxon>Bacteria</taxon>
        <taxon>Pseudomonadati</taxon>
        <taxon>Bacteroidota</taxon>
        <taxon>Cytophagia</taxon>
        <taxon>Cytophagales</taxon>
        <taxon>Hymenobacteraceae</taxon>
        <taxon>Hymenobacter</taxon>
    </lineage>
</organism>
<protein>
    <submittedName>
        <fullName evidence="3">Uncharacterized protein</fullName>
    </submittedName>
</protein>
<gene>
    <name evidence="3" type="ORF">SAMN02746009_02238</name>
</gene>
<dbReference type="RefSeq" id="WP_073284655.1">
    <property type="nucleotide sequence ID" value="NZ_FRAS01000011.1"/>
</dbReference>
<proteinExistence type="predicted"/>
<evidence type="ECO:0000313" key="3">
    <source>
        <dbReference type="EMBL" id="SHL17071.1"/>
    </source>
</evidence>
<evidence type="ECO:0000256" key="1">
    <source>
        <dbReference type="SAM" id="Phobius"/>
    </source>
</evidence>
<dbReference type="OrthoDB" id="887291at2"/>
<dbReference type="AlphaFoldDB" id="A0A1M6YFH9"/>
<keyword evidence="2" id="KW-0732">Signal</keyword>
<keyword evidence="1" id="KW-0812">Transmembrane</keyword>
<keyword evidence="1" id="KW-0472">Membrane</keyword>
<feature type="chain" id="PRO_5013223546" evidence="2">
    <location>
        <begin position="23"/>
        <end position="78"/>
    </location>
</feature>
<evidence type="ECO:0000256" key="2">
    <source>
        <dbReference type="SAM" id="SignalP"/>
    </source>
</evidence>
<keyword evidence="4" id="KW-1185">Reference proteome</keyword>
<feature type="transmembrane region" description="Helical" evidence="1">
    <location>
        <begin position="46"/>
        <end position="64"/>
    </location>
</feature>
<feature type="signal peptide" evidence="2">
    <location>
        <begin position="1"/>
        <end position="22"/>
    </location>
</feature>
<accession>A0A1M6YFH9</accession>
<dbReference type="EMBL" id="FRAS01000011">
    <property type="protein sequence ID" value="SHL17071.1"/>
    <property type="molecule type" value="Genomic_DNA"/>
</dbReference>
<name>A0A1M6YFH9_9BACT</name>
<dbReference type="Proteomes" id="UP000183947">
    <property type="component" value="Unassembled WGS sequence"/>
</dbReference>
<sequence length="78" mass="8571">MRLVSAWILFCWLCLNAPQAWACQVCRPRVQAAIHAPGYTANLGLLLLPVGVLLLVGLGVFFASDIRQRLPRASSHDD</sequence>